<feature type="domain" description="Fibronectin type-III" evidence="10">
    <location>
        <begin position="1991"/>
        <end position="2082"/>
    </location>
</feature>
<keyword evidence="1" id="KW-0732">Signal</keyword>
<dbReference type="Pfam" id="PF14295">
    <property type="entry name" value="PAN_4"/>
    <property type="match status" value="3"/>
</dbReference>
<dbReference type="SUPFAM" id="SSF141072">
    <property type="entry name" value="CalX-like"/>
    <property type="match status" value="5"/>
</dbReference>
<feature type="domain" description="Fibronectin type-III" evidence="10">
    <location>
        <begin position="1167"/>
        <end position="1265"/>
    </location>
</feature>
<feature type="transmembrane region" description="Helical" evidence="7">
    <location>
        <begin position="6176"/>
        <end position="6196"/>
    </location>
</feature>
<dbReference type="InterPro" id="IPR000742">
    <property type="entry name" value="EGF"/>
</dbReference>
<feature type="region of interest" description="Disordered" evidence="6">
    <location>
        <begin position="3732"/>
        <end position="3758"/>
    </location>
</feature>
<dbReference type="InterPro" id="IPR013783">
    <property type="entry name" value="Ig-like_fold"/>
</dbReference>
<feature type="domain" description="Fibronectin type-III" evidence="10">
    <location>
        <begin position="2087"/>
        <end position="2177"/>
    </location>
</feature>
<feature type="domain" description="Apple" evidence="11">
    <location>
        <begin position="430"/>
        <end position="502"/>
    </location>
</feature>
<dbReference type="SMART" id="SM00710">
    <property type="entry name" value="PbH1"/>
    <property type="match status" value="14"/>
</dbReference>
<feature type="transmembrane region" description="Helical" evidence="7">
    <location>
        <begin position="6391"/>
        <end position="6412"/>
    </location>
</feature>
<comment type="caution">
    <text evidence="5">Lacks conserved residue(s) required for the propagation of feature annotation.</text>
</comment>
<feature type="region of interest" description="Disordered" evidence="6">
    <location>
        <begin position="3785"/>
        <end position="3814"/>
    </location>
</feature>
<evidence type="ECO:0000259" key="9">
    <source>
        <dbReference type="PROSITE" id="PS50026"/>
    </source>
</evidence>
<feature type="domain" description="Fibronectin type-III" evidence="10">
    <location>
        <begin position="1270"/>
        <end position="1361"/>
    </location>
</feature>
<feature type="domain" description="EGF-like" evidence="9">
    <location>
        <begin position="4207"/>
        <end position="4244"/>
    </location>
</feature>
<keyword evidence="7" id="KW-0812">Transmembrane</keyword>
<evidence type="ECO:0000259" key="10">
    <source>
        <dbReference type="PROSITE" id="PS50853"/>
    </source>
</evidence>
<evidence type="ECO:0000256" key="2">
    <source>
        <dbReference type="ARBA" id="ARBA00022737"/>
    </source>
</evidence>
<feature type="transmembrane region" description="Helical" evidence="7">
    <location>
        <begin position="6424"/>
        <end position="6444"/>
    </location>
</feature>
<dbReference type="Gene3D" id="3.50.4.10">
    <property type="entry name" value="Hepatocyte Growth Factor"/>
    <property type="match status" value="2"/>
</dbReference>
<gene>
    <name evidence="12" type="ORF">H310_06540</name>
</gene>
<dbReference type="SMART" id="SM00060">
    <property type="entry name" value="FN3"/>
    <property type="match status" value="27"/>
</dbReference>
<dbReference type="InterPro" id="IPR000177">
    <property type="entry name" value="Apple"/>
</dbReference>
<feature type="domain" description="Fibronectin type-III" evidence="10">
    <location>
        <begin position="2181"/>
        <end position="2274"/>
    </location>
</feature>
<dbReference type="GO" id="GO:0005576">
    <property type="term" value="C:extracellular region"/>
    <property type="evidence" value="ECO:0007669"/>
    <property type="project" value="InterPro"/>
</dbReference>
<feature type="domain" description="Fibronectin type-III" evidence="10">
    <location>
        <begin position="2478"/>
        <end position="2567"/>
    </location>
</feature>
<feature type="domain" description="Fibronectin type-III" evidence="10">
    <location>
        <begin position="2277"/>
        <end position="2388"/>
    </location>
</feature>
<feature type="domain" description="Fibronectin type-III" evidence="10">
    <location>
        <begin position="3806"/>
        <end position="3897"/>
    </location>
</feature>
<organism evidence="12">
    <name type="scientific">Aphanomyces invadans</name>
    <dbReference type="NCBI Taxonomy" id="157072"/>
    <lineage>
        <taxon>Eukaryota</taxon>
        <taxon>Sar</taxon>
        <taxon>Stramenopiles</taxon>
        <taxon>Oomycota</taxon>
        <taxon>Saprolegniomycetes</taxon>
        <taxon>Saprolegniales</taxon>
        <taxon>Verrucalvaceae</taxon>
        <taxon>Aphanomyces</taxon>
    </lineage>
</organism>
<evidence type="ECO:0000256" key="5">
    <source>
        <dbReference type="PROSITE-ProRule" id="PRU00076"/>
    </source>
</evidence>
<evidence type="ECO:0000256" key="4">
    <source>
        <dbReference type="ARBA" id="ARBA00023157"/>
    </source>
</evidence>
<dbReference type="InterPro" id="IPR006626">
    <property type="entry name" value="PbH1"/>
</dbReference>
<sequence length="6517" mass="693754">MSGIPDPPRVQVESVTENSVDLCLFAPIQTFGSVVESYQLDVLNPTTNGLVSTTSYTAVGLGYPSTACVPITIASLTASTSYLIRAVSRGVGGSGKRVAVTATTTAAVHGTFKWEVHALKANIASSMSIKIKRLNGALFDESVSITIESSQGYTCDLEVNQCVPQRRNFVFNNIDVPGSDIANFPNYAATDCAVECLKRDDCMSYTSVPPGGVGCWLKNTVPAANVNTNYVSGIATDACTVRLPNINFSGNDIDASTFEATEEACLARCFAISVCVGAYYSPSTTECYIKHTLANAASSFGVVALVPNRFCGVPQVITFRAGEGDKTMTLTAPNTAGTVTIVLSSPSTGATIAGDPTLTVTVADYSTTRGTFSWMPTFSAPTKGTVVATTISREFGSAYAESVSISIASSRGESYMCKPSTLMCSIPTLCGWQVAGTEYSGNDIAQTTGGTQADCCQYCANTTGCGAYSFYTTTPTTCKLMSYPFNSRSADSVVSGVPVVKCTDRYFGVDFTSTNLGSAMSVPESSCYTQCSQLLDCVGYHYTPPTTCQMKSTLTGAIARPSTAYTVVMQPLCTNMVTFQEGESSKVVQVALPSDDRGYILPYSINATLLRPFNGASIGTASSLSINVTDMPPNMISWHDATVFGEEGSTAILVLQRFGVHQARQTVSIVLSSSLGDAFTCDSSTWTCASCAPMCGDVLNNVTFDAGEMEKILHVQLPEIEDYTPSYNVTGAISPSPLYTVQTGQVVMVVRDSHDWSVITFAQLDVTVFENCSSVSIGVQRLRATTVVDFSITSSPSYRIPGGVFQVSAAFAMGESFQIISMPIATSPFFNPPETITLELGTSSNQARLLSAPRMQIRVWDSTVGAPEPPENIQYTTLSADSVLFNWTPPKYTGGVPLEAISYIFVVSPSINFTTSNTSYLLRGLRADTVYFIQGWTANVNGSSGLTPTIVVRTPSPCAPASPENVSVVAAYATMVKVQWALPLSDGGVNIQSCRVWTTDDQNASTLVLDAKAPFQFPYSIANLVPLSWYSMALTCVNVGQFESGAVSFNFTTTNVGVPLAPPGLDVFRTTGGSLGFAVPNASYDGGLPIENFTVMYSDDDNATFRLGCVGNATNVDSRSLGQCVVGGLKQNTSYWFKAYVSNAMGMSENASAVQVFQTSHATVPDLQDAPRVIFQSMGQITLSWNPPLDTGGMPIVGYGIRQWTDNLSYILPYDNPGDPVTIATISRLAQYTMYQFSVIPYNALSFCASFSGVSQRLTFVTMNATVPDAPLAPTVVNKTGGSIILEWSPPAQDGGYKVHSYWLYGVLNTDWEIVYDGSDTSFALFGLVASTQYHFQVAAVSMVGSSLNSSAITVSTTAPTRPGPVEAIAQGSNSTGGSIQLIWNAPRDTGGLVPLSYSIFRGHDLLQSNWAFLAFEDSFKLAASSTYQYFVVAQNAVGQSVPGAGFSGRTTAPTLPKRPILEFAVATGGSMTWSWYASNDTGGVSLLNGSAVVTDTVTGVSLTYLNILNSLSYYVGGLVATRTYNVRLWVANRIGNSSMLEFTASTTKPSVPAAPWSAPTALNVSSGWMLVSFPTRDANYDNGGAPLTGGIVYLNNVLVRVVAPTNMTSVLLMGLQARQLYSITTTFVNSVGESLPSRVLNVTTLPMVAPSEVLNLALTDRGSSFLELIWNPPVDSGGSIALMYDVRYKETLATTWLNQTTTTSFVVVSNLRASQEYQISIRSRNDVGPSSWCPSTTFSTTAEAAGFASFSVRVVRVPQSNGSVNVLLTRNASGISGSVAFKTQSGSAIAGTHYVESSGLATFSPTSTTTSIRIALFNATFGCTPTGREFSISISSVSGSLVRIGPNSGVTIVMEDDNSGGLVSLESTAVEQGQMLPAPFLTVVNLTVVRSGKSSTLINATLALNATRSTAGMGRQIQSIPSFVILYPNQSIAIASISLINDGVYNDPSLYFVVDMAIPNSYNSCAVLNTAAASTNVTILERNVVSPPGPPTNIAVTWLTGGLGRFTWLGPRNTGAFNSPVTFYTVRIATAGFVLSNRVNETTITIGGLNSTTNYTARVAAETSVMTGPFSDAFEFQTASPSVPSLPRNLRCTGRSGGSLTIAWDIPLDTGGFPITEYRVLCMDVKLRPVLGTPANSMLCDGLQASQNYSIGVQALNAYNISSLYAYVTCATTTAVAPSKPFPPSVIASTGGALTFRITPAVNTGGAPILQYAIYMNSPSYPSLFSMVYKGSNSTPTVYGLTFSSTYTVTCQTINTIGASEVSSTSQASTSAISIPTSPLSFSLASAPTGGAISLQWKPPLDSGGVPIVGYAVRQYSSVDVITSSPSIAYVDDTKATTNVTLYGLRPNTSYFFAVIALTSMSHCFNSIYIQESTRILVTTRVVTPPSAPSTPFVSQATGGMLEIAWTPSLDWGGSATVQYLLYTPPKTLVYNGTNLTYQMFGLRALSNQSFYIVASNQAGPSAATSTIVAKLTDISAPTPPTSIGLTRAFADRLQLHWKGPLDTGGVTVTDYDIRRNGLSIGRPNVTAFEDTGLMANTTYTYTIVARNSRYPSASSDPVAFQTTNATVSSAPTNLRANATGGAIVVVWDGPVSTGGLPSVGTVCLLQRNRSVVVLERITNTTTCVFAGLSQNSTFQVALFVINDVGNGTLATLNVSTTRATLPTSPPIPVLVSQVGAVAVVEVSTPQDAGGLPLSRLILYRNNSVVASVPVMPSVSTYNITIGGLLARARYTFQASAASTLEGSMSERLVYVTGNSSAPSPVSNVQLVEATSTSLSFNWTAPFDDGGSPESLAYDITATAGDVVVTDSVTKNTTSIIAGLTPNTAYSVSIRSRNVAGTSVWSTPQVLQTLALAKGSCGWGVSTLRTRIDVGTVSIPVVRRGGSSGIAQYSVRANSTGNVVFNCPTSVGLQSSQTQASLVVTIQNSMTYNPNATIVLQLIGDISNVVTEFATVTIYVDQEDNAGAFDFVVSNMTVREDAGLFNISIRRQLGVSSTVVWAPLDVTASRNATARAGSDYQLLPNQRIAFDSNVTLASVVVSIINNQRPQFPLLFFCLTLVKVSGGGYLNRAGNDVICVSIFNDWTPAVPSRIPNQLDVVRTGGLFQLSWLPPPYTGGAGVAITRAMNFTAQTTAPSLPGTVTSVQVNQATGGFMQFAINPPQDTGGLFALNYSVFVYSPANNYFQAINSVGASTLSTNFTFTTALATLPGPPASISSTKQTGGAITLQWQPPDDTGGFEIIGYNVYYRLASSTSPFQRAVFANGPSATVAKLFQKTSYSFVVVALTSLDGAALPATGSISNGRQAITTSMRIPPSMYKTIEMKDMLWIPSDTQSDATEVVLNMTYFGTTIDGEAMLARGSASNIYSASTTQLTLPSSPPVPIRLSYPSGSVLRLQVNSPLDTGGVPVTSYRVFVQDAEVTNFVIEEAITVESLLLNCVLLVPGFNPMTWYNVAVVAVNLKSVCESSSAGRRSPPGLFQTNVSTIPRPVTSLTDTSTTGGGISLAWQPPFDRGVGLNEPLYFALYMKSITSNSWTLLQNDTTMTAWVMNLASETSYEFGVDVAASTGAAGMSSMAIKTFKTSGISAPGPPASPFFINNTGGSISIGWLPPSDNGGEKVTSYVVEVQGGDGGQMTFARDITFYGFLASTTYNFRVAAVNMMGTGSPSAYATFSTSAASPALPPTSPKILSQSGGAVTLSFTPPLDTGGVPLSELSYAVYANNVLVATISHAEFMESASKTSSRSLREEYPETNSQSRRRRLDASGSVIVGNLNPSTTYDFLVKAVSAQGGMSSGSPQQAGQTSQPSKPGAPDPPTLVKSTGGMVSFSWNAVTDSGGSSITKFILKMVNVDTHQVTTCEGMIFQCTMSGLESTSTFSTTLQAVNDVGVSDPSTALEVRTGINSPPTPPLNFIMVNVYSTAVDLQWRAPVDFGGNDLESYSIDITPVGGSTLTQVVVAPVDSTQPVFYTVENLSSQTQYAVTVRTSTFDQVGEVSKTVAITTSSDPNTPQPPLLQCVSPSTVQLAWRQSTRAVGYKLDRDGIPIYTGTALSFDDINLSTGLSFSYRLQEIRRDTSLSHWSAPLVISTLTAQETTVMCSNDLPLSIVQNGYANNVTKMWKIQRPTGPSEYTYLNFGKFSLECDHDQLTIEERSGGSARSVLWSGGCSRQNSFGIVSVNPNSDIVITLTTDSSIALEGFAVNVEIFDSTKDNRVTQIPCPVFNNISCANNGICTGSTGVCLCSVGYTGEDCSQRILCTNGLICPASFSTQDEFILVDGRQGNDDRGTGAFMNTSSRGTASKAVRSISKALNLLSTNPMTKKTILLYPGEYTTSINCNLRFSSQHIEILGIFGASLTAIVCPHGQWNIQGGEISVVGLTFKDREASNAQFSVTQNGKLNLLHSAIRGGTGKSDQGGGIILDRSSLYLEQSIVSKCSANYGGAIYAFSSEIILNNSRITDNIASIDGGGLYVRGSSIVSGVNSFVQWNVAQRNGGGLFAIGTSYIVSSSPARPLELSQNAASCGGGVSIDGQLTSLNVLVSSNRATANGGGICILAKSSLSDSDSIITLNNAVDYGGGIYSISDKDQVFTNSLVTKNAATWGGGLAIQDTSTVVTGVKIYECSSQLHGGGLSVKNATVRLVSVQIESNTAGTSGGGVYVRNAALIGPIDIVHNTASTSGGGVFVQDDSVLQDLSIFGCSARNGGGFHAVASLALYANNVNVSNCTAQDFGGGGLLENAQVLAEHLVVQYNEAASGGGLHVQGSQLSSPTVLSRTVIQSNEATLGGGVSTINSALTSSLTFAVLENNVARTSGGGMYIQSALRLDKVLVSKCSTPGEGGGLSLVNSTVVHSEVTVEHCSARDGGGVHVSSSSLEPNNLRGYMRVRHNSAISMGGNVHLTRLSSISHIAVQNGNAPLGGGVSGKQAIGSCSNCIITDSVAAQGGGVFVISSSLALTATTVRSNTAEEGGGLYLNYANLTHDEVSVIENEAEVGPGLWIGNSTTVNGQGSTYSILSANKFLNFLVAVDYFAGANVFVCESAMDFEVSHWNISHGVALRGGGASVSNLASGSFQRCLFQNNNALREGGGMLVMESSTVTVVDCVFDANTSPSGAALLANSDASTKYSRTNITLEGTTVQRNVGDMFGAIRVVSAKLNAMNCNFIQNSAGTGKGGAISTMNSELAVISSTFRENTATEGGTVHLEQNARATFSSASLFGTCTLDNPTLPFISKGGVMLVETGSSAKLQESSNVTCGVAVSGGGIYASTASLEISSDTSIVNHLASQFGVYIGRGSSSSFTFVEFFNNAALLGGGLYVSDTTSGLVDCTFTQNHAGRGAGVAVDRSGKISASQCSFMANVADEGGGAIMLLLKTVATVTNHSIFVGNVARNGAGIFMESASKMFLDETEIFENKAALNGGGIVCADNAVLTVSRSAFYKNSAVDGAGLHLSTVMLVSVRNSTFTENKASFRGGGLFVERCETTICQGLTVVSNTASSGGGVFWFHESNNNADVFKCADCSIRNNDIYNIATNSRQFDVLWWPTNGTSGTPLIAYDDIESIKPVNVSHVGDVWPRLEVQDYYGQRSLTDSTSSCIIQAATNQTEVLFEPGVPSMSQAGVVTFVGAAVVSDVANTSYALEAVCSIPYSTEGNYIINLTITVLPCKPGFRLAENKRCIRCGVGQYSLDGQYCFDCPKGGNCDQFVVNLASPEIVLAYGVKYPRTVSNYMAFEATKTVLDGCTPATWDASDPCLQFAAKQVGGIEYLTTTSKIDFNLVMTECARLKTSIAYQKFWPAERQFSCLTNSSFYKCEVPGSCPADIVADKPVDRAEIIPCAPGYQGPTCSVCLPFHKRTASGACTSCEAANAEIRSGLTWQNFVLPVLMLMLLVVVVIGIRGVLTDGTDVKIMDKAQADRKFQEYVVKVPEKGKIGKWIDAKIKAWKEKQELKAAEKKKNDKTILFGIPPVNVIVGVYLSPEKIKILVGFFQIFGNLKKTYEVQWPNTVNNAMDSTSKFNLDLIAVAGLDCIMERTFYFDLIMLFVILGFLLGVIACFYLHGIHSYETKLSSIPRNCTRCGHPVRESFSRRVYEALPTIMTEGRKIPPKMRQSMHRFSCLVEGEKDENAPDDRKIKREFGISTVKTDVLPIYPSRHMQHQCPSDEVLTGKLLERTLRSNLRVWQARMKLRMNYHTYKNKCFKLFMWLLLILYPNVSQYILNIFNCQEIGDQYYMVVDRSLVCYNAQWGFYSILGFVGLGAWVAGVPLLFYIVISRVRTANIKERMAILKNPRYRHLRHKWTKNMREHFATRGRYIKENEFFDIENDLLYEYMCYLNMTDSVNRLRVGFIYQNYMPEFWWFEVLELLRKLFMNGLVIFVHNNPVLKAVLSMTWSILLMSGILYYRPYVAWSNNLVLSMTQFQTILTLWVGLVLVLNAQTGLNLLNQQQIINIMLVLNLVAVVATGYIMFDEARSMSKQQIAIQETERKGKIKKAVRALWRRAYNLAVYESMAEREGKLRFSVPAFLEAVRRRKAEAVEAVHP</sequence>
<dbReference type="InterPro" id="IPR035914">
    <property type="entry name" value="Sperma_CUB_dom_sf"/>
</dbReference>
<dbReference type="PANTHER" id="PTHR13817:SF73">
    <property type="entry name" value="FIBRONECTIN TYPE-III DOMAIN-CONTAINING PROTEIN"/>
    <property type="match status" value="1"/>
</dbReference>
<feature type="compositionally biased region" description="Polar residues" evidence="6">
    <location>
        <begin position="3785"/>
        <end position="3802"/>
    </location>
</feature>
<dbReference type="PROSITE" id="PS50026">
    <property type="entry name" value="EGF_3"/>
    <property type="match status" value="1"/>
</dbReference>
<feature type="domain" description="Apple" evidence="11">
    <location>
        <begin position="162"/>
        <end position="239"/>
    </location>
</feature>
<evidence type="ECO:0000256" key="7">
    <source>
        <dbReference type="SAM" id="Phobius"/>
    </source>
</evidence>
<dbReference type="InterPro" id="IPR036116">
    <property type="entry name" value="FN3_sf"/>
</dbReference>
<dbReference type="GO" id="GO:0006508">
    <property type="term" value="P:proteolysis"/>
    <property type="evidence" value="ECO:0007669"/>
    <property type="project" value="InterPro"/>
</dbReference>
<feature type="transmembrane region" description="Helical" evidence="7">
    <location>
        <begin position="5859"/>
        <end position="5880"/>
    </location>
</feature>
<evidence type="ECO:0000256" key="1">
    <source>
        <dbReference type="ARBA" id="ARBA00022729"/>
    </source>
</evidence>
<dbReference type="eggNOG" id="KOG0613">
    <property type="taxonomic scope" value="Eukaryota"/>
</dbReference>
<dbReference type="PANTHER" id="PTHR13817">
    <property type="entry name" value="TITIN"/>
    <property type="match status" value="1"/>
</dbReference>
<dbReference type="Gene3D" id="2.60.40.10">
    <property type="entry name" value="Immunoglobulins"/>
    <property type="match status" value="23"/>
</dbReference>
<reference evidence="12" key="1">
    <citation type="submission" date="2013-12" db="EMBL/GenBank/DDBJ databases">
        <title>The Genome Sequence of Aphanomyces invadans NJM9701.</title>
        <authorList>
            <consortium name="The Broad Institute Genomics Platform"/>
            <person name="Russ C."/>
            <person name="Tyler B."/>
            <person name="van West P."/>
            <person name="Dieguez-Uribeondo J."/>
            <person name="Young S.K."/>
            <person name="Zeng Q."/>
            <person name="Gargeya S."/>
            <person name="Fitzgerald M."/>
            <person name="Abouelleil A."/>
            <person name="Alvarado L."/>
            <person name="Chapman S.B."/>
            <person name="Gainer-Dewar J."/>
            <person name="Goldberg J."/>
            <person name="Griggs A."/>
            <person name="Gujja S."/>
            <person name="Hansen M."/>
            <person name="Howarth C."/>
            <person name="Imamovic A."/>
            <person name="Ireland A."/>
            <person name="Larimer J."/>
            <person name="McCowan C."/>
            <person name="Murphy C."/>
            <person name="Pearson M."/>
            <person name="Poon T.W."/>
            <person name="Priest M."/>
            <person name="Roberts A."/>
            <person name="Saif S."/>
            <person name="Shea T."/>
            <person name="Sykes S."/>
            <person name="Wortman J."/>
            <person name="Nusbaum C."/>
            <person name="Birren B."/>
        </authorList>
    </citation>
    <scope>NUCLEOTIDE SEQUENCE [LARGE SCALE GENOMIC DNA]</scope>
    <source>
        <strain evidence="12">NJM9701</strain>
    </source>
</reference>
<feature type="domain" description="Fibronectin type-III" evidence="10">
    <location>
        <begin position="3209"/>
        <end position="3309"/>
    </location>
</feature>
<dbReference type="GO" id="GO:0016020">
    <property type="term" value="C:membrane"/>
    <property type="evidence" value="ECO:0007669"/>
    <property type="project" value="InterPro"/>
</dbReference>
<dbReference type="InterPro" id="IPR003644">
    <property type="entry name" value="Calx_beta"/>
</dbReference>
<keyword evidence="7" id="KW-0472">Membrane</keyword>
<protein>
    <submittedName>
        <fullName evidence="12">Uncharacterized protein</fullName>
    </submittedName>
</protein>
<keyword evidence="5" id="KW-0245">EGF-like domain</keyword>
<feature type="transmembrane region" description="Helical" evidence="7">
    <location>
        <begin position="5939"/>
        <end position="5957"/>
    </location>
</feature>
<accession>A0A024U8U9</accession>
<dbReference type="STRING" id="157072.A0A024U8U9"/>
<feature type="transmembrane region" description="Helical" evidence="7">
    <location>
        <begin position="6223"/>
        <end position="6249"/>
    </location>
</feature>
<evidence type="ECO:0000259" key="8">
    <source>
        <dbReference type="PROSITE" id="PS01180"/>
    </source>
</evidence>
<dbReference type="PROSITE" id="PS50948">
    <property type="entry name" value="PAN"/>
    <property type="match status" value="2"/>
</dbReference>
<evidence type="ECO:0000313" key="12">
    <source>
        <dbReference type="EMBL" id="ETW02023.1"/>
    </source>
</evidence>
<dbReference type="VEuPathDB" id="FungiDB:H310_06540"/>
<dbReference type="CDD" id="cd00063">
    <property type="entry name" value="FN3"/>
    <property type="match status" value="17"/>
</dbReference>
<dbReference type="InterPro" id="IPR011050">
    <property type="entry name" value="Pectin_lyase_fold/virulence"/>
</dbReference>
<dbReference type="SUPFAM" id="SSF51126">
    <property type="entry name" value="Pectin lyase-like"/>
    <property type="match status" value="4"/>
</dbReference>
<keyword evidence="2" id="KW-0677">Repeat</keyword>
<feature type="domain" description="Fibronectin type-III" evidence="10">
    <location>
        <begin position="3376"/>
        <end position="3480"/>
    </location>
</feature>
<dbReference type="SUPFAM" id="SSF49265">
    <property type="entry name" value="Fibronectin type III"/>
    <property type="match status" value="15"/>
</dbReference>
<feature type="domain" description="Fibronectin type-III" evidence="10">
    <location>
        <begin position="2572"/>
        <end position="2662"/>
    </location>
</feature>
<proteinExistence type="predicted"/>
<dbReference type="PROSITE" id="PS01180">
    <property type="entry name" value="CUB"/>
    <property type="match status" value="1"/>
</dbReference>
<feature type="domain" description="Fibronectin type-III" evidence="10">
    <location>
        <begin position="1650"/>
        <end position="1745"/>
    </location>
</feature>
<dbReference type="InterPro" id="IPR000859">
    <property type="entry name" value="CUB_dom"/>
</dbReference>
<dbReference type="Pfam" id="PF03160">
    <property type="entry name" value="Calx-beta"/>
    <property type="match status" value="2"/>
</dbReference>
<feature type="disulfide bond" evidence="5">
    <location>
        <begin position="4234"/>
        <end position="4243"/>
    </location>
</feature>
<keyword evidence="4 5" id="KW-1015">Disulfide bond</keyword>
<feature type="domain" description="Fibronectin type-III" evidence="10">
    <location>
        <begin position="1061"/>
        <end position="1162"/>
    </location>
</feature>
<keyword evidence="3" id="KW-0106">Calcium</keyword>
<dbReference type="InterPro" id="IPR003609">
    <property type="entry name" value="Pan_app"/>
</dbReference>
<dbReference type="SUPFAM" id="SSF49854">
    <property type="entry name" value="Spermadhesin, CUB domain"/>
    <property type="match status" value="1"/>
</dbReference>
<dbReference type="SMART" id="SM00223">
    <property type="entry name" value="APPLE"/>
    <property type="match status" value="1"/>
</dbReference>
<dbReference type="PROSITE" id="PS01186">
    <property type="entry name" value="EGF_2"/>
    <property type="match status" value="1"/>
</dbReference>
<evidence type="ECO:0000259" key="11">
    <source>
        <dbReference type="PROSITE" id="PS50948"/>
    </source>
</evidence>
<dbReference type="PROSITE" id="PS00022">
    <property type="entry name" value="EGF_1"/>
    <property type="match status" value="1"/>
</dbReference>
<dbReference type="OrthoDB" id="75921at2759"/>
<dbReference type="PROSITE" id="PS50853">
    <property type="entry name" value="FN3"/>
    <property type="match status" value="21"/>
</dbReference>
<dbReference type="InterPro" id="IPR050964">
    <property type="entry name" value="Striated_Muscle_Regulatory"/>
</dbReference>
<feature type="domain" description="Fibronectin type-III" evidence="10">
    <location>
        <begin position="1556"/>
        <end position="1648"/>
    </location>
</feature>
<feature type="domain" description="Fibronectin type-III" evidence="10">
    <location>
        <begin position="869"/>
        <end position="957"/>
    </location>
</feature>
<dbReference type="Pfam" id="PF00041">
    <property type="entry name" value="fn3"/>
    <property type="match status" value="9"/>
</dbReference>
<keyword evidence="7" id="KW-1133">Transmembrane helix</keyword>
<dbReference type="GO" id="GO:0007154">
    <property type="term" value="P:cell communication"/>
    <property type="evidence" value="ECO:0007669"/>
    <property type="project" value="InterPro"/>
</dbReference>
<dbReference type="EMBL" id="KI913962">
    <property type="protein sequence ID" value="ETW02023.1"/>
    <property type="molecule type" value="Genomic_DNA"/>
</dbReference>
<feature type="domain" description="Fibronectin type-III" evidence="10">
    <location>
        <begin position="3586"/>
        <end position="3673"/>
    </location>
</feature>
<feature type="domain" description="Fibronectin type-III" evidence="10">
    <location>
        <begin position="962"/>
        <end position="1059"/>
    </location>
</feature>
<feature type="domain" description="Fibronectin type-III" evidence="10">
    <location>
        <begin position="3482"/>
        <end position="3581"/>
    </location>
</feature>
<name>A0A024U8U9_9STRA</name>
<feature type="domain" description="CUB" evidence="8">
    <location>
        <begin position="4078"/>
        <end position="4198"/>
    </location>
</feature>
<feature type="transmembrane region" description="Helical" evidence="7">
    <location>
        <begin position="6359"/>
        <end position="6379"/>
    </location>
</feature>
<feature type="domain" description="Fibronectin type-III" evidence="10">
    <location>
        <begin position="2762"/>
        <end position="2853"/>
    </location>
</feature>
<feature type="transmembrane region" description="Helical" evidence="7">
    <location>
        <begin position="6013"/>
        <end position="6036"/>
    </location>
</feature>
<dbReference type="Gene3D" id="2.60.40.2030">
    <property type="match status" value="2"/>
</dbReference>
<evidence type="ECO:0000256" key="6">
    <source>
        <dbReference type="SAM" id="MobiDB-lite"/>
    </source>
</evidence>
<dbReference type="Gene3D" id="2.60.120.290">
    <property type="entry name" value="Spermadhesin, CUB domain"/>
    <property type="match status" value="1"/>
</dbReference>
<dbReference type="RefSeq" id="XP_008869871.1">
    <property type="nucleotide sequence ID" value="XM_008871649.1"/>
</dbReference>
<dbReference type="GeneID" id="20083590"/>
<feature type="domain" description="Fibronectin type-III" evidence="10">
    <location>
        <begin position="3902"/>
        <end position="3999"/>
    </location>
</feature>
<dbReference type="InterPro" id="IPR003961">
    <property type="entry name" value="FN3_dom"/>
</dbReference>
<evidence type="ECO:0000256" key="3">
    <source>
        <dbReference type="ARBA" id="ARBA00022837"/>
    </source>
</evidence>
<dbReference type="InterPro" id="IPR038081">
    <property type="entry name" value="CalX-like_sf"/>
</dbReference>
<feature type="domain" description="Fibronectin type-III" evidence="10">
    <location>
        <begin position="2389"/>
        <end position="2477"/>
    </location>
</feature>